<dbReference type="Proteomes" id="UP001652432">
    <property type="component" value="Unassembled WGS sequence"/>
</dbReference>
<dbReference type="InterPro" id="IPR027417">
    <property type="entry name" value="P-loop_NTPase"/>
</dbReference>
<dbReference type="InterPro" id="IPR002611">
    <property type="entry name" value="IstB_ATP-bd"/>
</dbReference>
<keyword evidence="2" id="KW-0547">Nucleotide-binding</keyword>
<dbReference type="PANTHER" id="PTHR30050:SF4">
    <property type="entry name" value="ATP-BINDING PROTEIN RV3427C IN INSERTION SEQUENCE-RELATED"/>
    <property type="match status" value="1"/>
</dbReference>
<comment type="caution">
    <text evidence="2">The sequence shown here is derived from an EMBL/GenBank/DDBJ whole genome shotgun (WGS) entry which is preliminary data.</text>
</comment>
<evidence type="ECO:0000313" key="2">
    <source>
        <dbReference type="EMBL" id="MCU6743925.1"/>
    </source>
</evidence>
<sequence>MLTGEALTNALVDKLNDLGLPNMAATLDALYRSERFLKLDHLSLIAELIEPEYQDKVSKRVNNRLRHAKLIGCPQSLDDCIDSGSREYLPCGITSVLSSLAFVRDGLNICILGPSDSGKTHLAKAIGIAACKEHKVEYHHCESFLEDMVALKNVSYEKYERKLKLLERLDLMILDDFLLHTITDEREVKVLFMILEKRCEAQKSTIVCSQREPKSWASMILNDEVSANAITKRATKHYTVVINTPNNK</sequence>
<evidence type="ECO:0000259" key="1">
    <source>
        <dbReference type="Pfam" id="PF01695"/>
    </source>
</evidence>
<dbReference type="RefSeq" id="WP_262573914.1">
    <property type="nucleotide sequence ID" value="NZ_JAOQKJ010000004.1"/>
</dbReference>
<dbReference type="PANTHER" id="PTHR30050">
    <property type="entry name" value="CHROMOSOMAL REPLICATION INITIATOR PROTEIN DNAA"/>
    <property type="match status" value="1"/>
</dbReference>
<reference evidence="2 3" key="1">
    <citation type="journal article" date="2021" name="ISME Commun">
        <title>Automated analysis of genomic sequences facilitates high-throughput and comprehensive description of bacteria.</title>
        <authorList>
            <person name="Hitch T.C.A."/>
        </authorList>
    </citation>
    <scope>NUCLEOTIDE SEQUENCE [LARGE SCALE GENOMIC DNA]</scope>
    <source>
        <strain evidence="2 3">Sanger_18</strain>
    </source>
</reference>
<dbReference type="PIRSF" id="PIRSF003073">
    <property type="entry name" value="DNAC_TnpB_IstB"/>
    <property type="match status" value="1"/>
</dbReference>
<feature type="domain" description="IstB-like ATP-binding" evidence="1">
    <location>
        <begin position="15"/>
        <end position="241"/>
    </location>
</feature>
<proteinExistence type="predicted"/>
<dbReference type="Pfam" id="PF01695">
    <property type="entry name" value="IstB_IS21"/>
    <property type="match status" value="1"/>
</dbReference>
<evidence type="ECO:0000313" key="3">
    <source>
        <dbReference type="Proteomes" id="UP001652432"/>
    </source>
</evidence>
<organism evidence="2 3">
    <name type="scientific">Suilimivivens aceti</name>
    <dbReference type="NCBI Taxonomy" id="2981774"/>
    <lineage>
        <taxon>Bacteria</taxon>
        <taxon>Bacillati</taxon>
        <taxon>Bacillota</taxon>
        <taxon>Clostridia</taxon>
        <taxon>Lachnospirales</taxon>
        <taxon>Lachnospiraceae</taxon>
        <taxon>Suilimivivens</taxon>
    </lineage>
</organism>
<gene>
    <name evidence="2" type="ORF">OCV77_05355</name>
</gene>
<dbReference type="InterPro" id="IPR028350">
    <property type="entry name" value="DNAC/IstB-like"/>
</dbReference>
<accession>A0ABT2T105</accession>
<dbReference type="GO" id="GO:0005524">
    <property type="term" value="F:ATP binding"/>
    <property type="evidence" value="ECO:0007669"/>
    <property type="project" value="UniProtKB-KW"/>
</dbReference>
<dbReference type="CDD" id="cd00009">
    <property type="entry name" value="AAA"/>
    <property type="match status" value="1"/>
</dbReference>
<keyword evidence="2" id="KW-0067">ATP-binding</keyword>
<dbReference type="Gene3D" id="3.40.50.300">
    <property type="entry name" value="P-loop containing nucleotide triphosphate hydrolases"/>
    <property type="match status" value="1"/>
</dbReference>
<keyword evidence="3" id="KW-1185">Reference proteome</keyword>
<protein>
    <submittedName>
        <fullName evidence="2">ATP-binding protein</fullName>
    </submittedName>
</protein>
<dbReference type="SUPFAM" id="SSF52540">
    <property type="entry name" value="P-loop containing nucleoside triphosphate hydrolases"/>
    <property type="match status" value="1"/>
</dbReference>
<name>A0ABT2T105_9FIRM</name>
<dbReference type="EMBL" id="JAOQKJ010000004">
    <property type="protein sequence ID" value="MCU6743925.1"/>
    <property type="molecule type" value="Genomic_DNA"/>
</dbReference>